<name>C5L1S5_PERM5</name>
<evidence type="ECO:0000256" key="1">
    <source>
        <dbReference type="SAM" id="MobiDB-lite"/>
    </source>
</evidence>
<feature type="compositionally biased region" description="Low complexity" evidence="1">
    <location>
        <begin position="169"/>
        <end position="180"/>
    </location>
</feature>
<keyword evidence="2" id="KW-0472">Membrane</keyword>
<dbReference type="InParanoid" id="C5L1S5"/>
<reference evidence="3 4" key="1">
    <citation type="submission" date="2008-07" db="EMBL/GenBank/DDBJ databases">
        <authorList>
            <person name="El-Sayed N."/>
            <person name="Caler E."/>
            <person name="Inman J."/>
            <person name="Amedeo P."/>
            <person name="Hass B."/>
            <person name="Wortman J."/>
        </authorList>
    </citation>
    <scope>NUCLEOTIDE SEQUENCE [LARGE SCALE GENOMIC DNA]</scope>
    <source>
        <strain evidence="4">ATCC 50983 / TXsc</strain>
    </source>
</reference>
<dbReference type="OrthoDB" id="441672at2759"/>
<dbReference type="RefSeq" id="XP_002777502.1">
    <property type="nucleotide sequence ID" value="XM_002777456.1"/>
</dbReference>
<sequence>MNGVNVRVPANPEAALKSHFGPTSLRLINMKEIPRNYKYGSYRLVVGQTLHDEIAHKHSPDSDAQHAKPLENSSLTKEDISSKVFAETTAADSVIIVSPTSISKGALASPPYNSTVTLREVETTSLLESHQPLKEFSNPFISVSFVACMSFLGIALLYFFVFKRFRSTSIPSSTSTPSSSYRQVHSPPNSV</sequence>
<organism evidence="4">
    <name type="scientific">Perkinsus marinus (strain ATCC 50983 / TXsc)</name>
    <dbReference type="NCBI Taxonomy" id="423536"/>
    <lineage>
        <taxon>Eukaryota</taxon>
        <taxon>Sar</taxon>
        <taxon>Alveolata</taxon>
        <taxon>Perkinsozoa</taxon>
        <taxon>Perkinsea</taxon>
        <taxon>Perkinsida</taxon>
        <taxon>Perkinsidae</taxon>
        <taxon>Perkinsus</taxon>
    </lineage>
</organism>
<feature type="region of interest" description="Disordered" evidence="1">
    <location>
        <begin position="169"/>
        <end position="191"/>
    </location>
</feature>
<accession>C5L1S5</accession>
<dbReference type="Proteomes" id="UP000007800">
    <property type="component" value="Unassembled WGS sequence"/>
</dbReference>
<feature type="compositionally biased region" description="Polar residues" evidence="1">
    <location>
        <begin position="181"/>
        <end position="191"/>
    </location>
</feature>
<keyword evidence="2" id="KW-1133">Transmembrane helix</keyword>
<protein>
    <submittedName>
        <fullName evidence="3">Uncharacterized protein</fullName>
    </submittedName>
</protein>
<dbReference type="EMBL" id="GG678419">
    <property type="protein sequence ID" value="EER09318.1"/>
    <property type="molecule type" value="Genomic_DNA"/>
</dbReference>
<feature type="transmembrane region" description="Helical" evidence="2">
    <location>
        <begin position="140"/>
        <end position="161"/>
    </location>
</feature>
<keyword evidence="4" id="KW-1185">Reference proteome</keyword>
<dbReference type="GeneID" id="9065745"/>
<gene>
    <name evidence="3" type="ORF">Pmar_PMAR023140</name>
</gene>
<keyword evidence="2" id="KW-0812">Transmembrane</keyword>
<dbReference type="AlphaFoldDB" id="C5L1S5"/>
<evidence type="ECO:0000313" key="4">
    <source>
        <dbReference type="Proteomes" id="UP000007800"/>
    </source>
</evidence>
<proteinExistence type="predicted"/>
<dbReference type="OMA" id="DILPMRW"/>
<evidence type="ECO:0000256" key="2">
    <source>
        <dbReference type="SAM" id="Phobius"/>
    </source>
</evidence>
<evidence type="ECO:0000313" key="3">
    <source>
        <dbReference type="EMBL" id="EER09318.1"/>
    </source>
</evidence>